<evidence type="ECO:0000256" key="10">
    <source>
        <dbReference type="ARBA" id="ARBA00023004"/>
    </source>
</evidence>
<comment type="subcellular location">
    <subcellularLocation>
        <location evidence="3">Membrane</location>
    </subcellularLocation>
</comment>
<evidence type="ECO:0000256" key="5">
    <source>
        <dbReference type="ARBA" id="ARBA00020076"/>
    </source>
</evidence>
<evidence type="ECO:0000256" key="3">
    <source>
        <dbReference type="ARBA" id="ARBA00004370"/>
    </source>
</evidence>
<feature type="transmembrane region" description="Helical" evidence="13">
    <location>
        <begin position="35"/>
        <end position="55"/>
    </location>
</feature>
<feature type="transmembrane region" description="Helical" evidence="13">
    <location>
        <begin position="76"/>
        <end position="100"/>
    </location>
</feature>
<evidence type="ECO:0000256" key="9">
    <source>
        <dbReference type="ARBA" id="ARBA00022989"/>
    </source>
</evidence>
<keyword evidence="6" id="KW-0349">Heme</keyword>
<dbReference type="SUPFAM" id="SSF81343">
    <property type="entry name" value="Fumarate reductase respiratory complex transmembrane subunits"/>
    <property type="match status" value="1"/>
</dbReference>
<keyword evidence="11 13" id="KW-0472">Membrane</keyword>
<evidence type="ECO:0000256" key="1">
    <source>
        <dbReference type="ARBA" id="ARBA00001971"/>
    </source>
</evidence>
<reference evidence="14 15" key="1">
    <citation type="submission" date="2020-10" db="EMBL/GenBank/DDBJ databases">
        <title>Draft genome of Ramlibacter aquaticus LMG 30558.</title>
        <authorList>
            <person name="Props R."/>
        </authorList>
    </citation>
    <scope>NUCLEOTIDE SEQUENCE [LARGE SCALE GENOMIC DNA]</scope>
    <source>
        <strain evidence="14 15">LMG 30558</strain>
    </source>
</reference>
<dbReference type="Proteomes" id="UP000715965">
    <property type="component" value="Unassembled WGS sequence"/>
</dbReference>
<dbReference type="Gene3D" id="1.20.1300.10">
    <property type="entry name" value="Fumarate reductase/succinate dehydrogenase, transmembrane subunit"/>
    <property type="match status" value="1"/>
</dbReference>
<dbReference type="Pfam" id="PF01127">
    <property type="entry name" value="Sdh_cyt"/>
    <property type="match status" value="1"/>
</dbReference>
<sequence>MTTATPATKRPEFRNINAISDLPSYRLPAAGWVSILHRVSGVLMFLLMPFIIWMFDTSLSSEISFARFRAAFNSGLGFVPGVLVKLVALALIWAFLHHIIAGVRHLWMDMSHDAVNKEFGANTAKATLALSVLLTLVLGAKLFGLY</sequence>
<keyword evidence="8" id="KW-0479">Metal-binding</keyword>
<comment type="caution">
    <text evidence="14">The sequence shown here is derived from an EMBL/GenBank/DDBJ whole genome shotgun (WGS) entry which is preliminary data.</text>
</comment>
<keyword evidence="10" id="KW-0408">Iron</keyword>
<dbReference type="NCBIfam" id="TIGR02970">
    <property type="entry name" value="succ_dehyd_cytB"/>
    <property type="match status" value="1"/>
</dbReference>
<evidence type="ECO:0000256" key="8">
    <source>
        <dbReference type="ARBA" id="ARBA00022723"/>
    </source>
</evidence>
<organism evidence="14 15">
    <name type="scientific">Ramlibacter aquaticus</name>
    <dbReference type="NCBI Taxonomy" id="2780094"/>
    <lineage>
        <taxon>Bacteria</taxon>
        <taxon>Pseudomonadati</taxon>
        <taxon>Pseudomonadota</taxon>
        <taxon>Betaproteobacteria</taxon>
        <taxon>Burkholderiales</taxon>
        <taxon>Comamonadaceae</taxon>
        <taxon>Ramlibacter</taxon>
    </lineage>
</organism>
<evidence type="ECO:0000256" key="4">
    <source>
        <dbReference type="ARBA" id="ARBA00007244"/>
    </source>
</evidence>
<evidence type="ECO:0000256" key="11">
    <source>
        <dbReference type="ARBA" id="ARBA00023136"/>
    </source>
</evidence>
<proteinExistence type="inferred from homology"/>
<evidence type="ECO:0000256" key="7">
    <source>
        <dbReference type="ARBA" id="ARBA00022692"/>
    </source>
</evidence>
<comment type="cofactor">
    <cofactor evidence="1">
        <name>heme</name>
        <dbReference type="ChEBI" id="CHEBI:30413"/>
    </cofactor>
</comment>
<comment type="function">
    <text evidence="2">Membrane-anchoring subunit of succinate dehydrogenase (SDH).</text>
</comment>
<comment type="similarity">
    <text evidence="4">Belongs to the cytochrome b560 family.</text>
</comment>
<keyword evidence="9 13" id="KW-1133">Transmembrane helix</keyword>
<evidence type="ECO:0000256" key="12">
    <source>
        <dbReference type="ARBA" id="ARBA00025912"/>
    </source>
</evidence>
<accession>A0ABR9S9N2</accession>
<evidence type="ECO:0000256" key="13">
    <source>
        <dbReference type="SAM" id="Phobius"/>
    </source>
</evidence>
<evidence type="ECO:0000313" key="15">
    <source>
        <dbReference type="Proteomes" id="UP000715965"/>
    </source>
</evidence>
<dbReference type="EMBL" id="JADDOJ010000001">
    <property type="protein sequence ID" value="MBE7939053.1"/>
    <property type="molecule type" value="Genomic_DNA"/>
</dbReference>
<keyword evidence="7 13" id="KW-0812">Transmembrane</keyword>
<evidence type="ECO:0000313" key="14">
    <source>
        <dbReference type="EMBL" id="MBE7939053.1"/>
    </source>
</evidence>
<dbReference type="RefSeq" id="WP_193778600.1">
    <property type="nucleotide sequence ID" value="NZ_JADDOJ010000001.1"/>
</dbReference>
<comment type="subunit">
    <text evidence="12">Part of an enzyme complex containing four subunits: a flavoprotein, an iron-sulfur protein, plus two membrane-anchoring proteins, SdhC and SdhD. The complex can form homotrimers.</text>
</comment>
<dbReference type="InterPro" id="IPR034804">
    <property type="entry name" value="SQR/QFR_C/D"/>
</dbReference>
<gene>
    <name evidence="14" type="primary">sdhC</name>
    <name evidence="14" type="ORF">IM725_00530</name>
</gene>
<dbReference type="CDD" id="cd03499">
    <property type="entry name" value="SQR_TypeC_SdhC"/>
    <property type="match status" value="1"/>
</dbReference>
<keyword evidence="15" id="KW-1185">Reference proteome</keyword>
<evidence type="ECO:0000256" key="2">
    <source>
        <dbReference type="ARBA" id="ARBA00004050"/>
    </source>
</evidence>
<evidence type="ECO:0000256" key="6">
    <source>
        <dbReference type="ARBA" id="ARBA00022617"/>
    </source>
</evidence>
<dbReference type="PIRSF" id="PIRSF000178">
    <property type="entry name" value="SDH_cyt_b560"/>
    <property type="match status" value="1"/>
</dbReference>
<feature type="transmembrane region" description="Helical" evidence="13">
    <location>
        <begin position="126"/>
        <end position="145"/>
    </location>
</feature>
<dbReference type="InterPro" id="IPR000701">
    <property type="entry name" value="SuccDH_FuR_B_TM-su"/>
</dbReference>
<dbReference type="InterPro" id="IPR014314">
    <property type="entry name" value="Succ_DH_cytb556"/>
</dbReference>
<protein>
    <recommendedName>
        <fullName evidence="5">Succinate dehydrogenase cytochrome b556 subunit</fullName>
    </recommendedName>
</protein>
<name>A0ABR9S9N2_9BURK</name>